<accession>A0A9D4S3F6</accession>
<comment type="caution">
    <text evidence="1">The sequence shown here is derived from an EMBL/GenBank/DDBJ whole genome shotgun (WGS) entry which is preliminary data.</text>
</comment>
<organism evidence="1 2">
    <name type="scientific">Dreissena polymorpha</name>
    <name type="common">Zebra mussel</name>
    <name type="synonym">Mytilus polymorpha</name>
    <dbReference type="NCBI Taxonomy" id="45954"/>
    <lineage>
        <taxon>Eukaryota</taxon>
        <taxon>Metazoa</taxon>
        <taxon>Spiralia</taxon>
        <taxon>Lophotrochozoa</taxon>
        <taxon>Mollusca</taxon>
        <taxon>Bivalvia</taxon>
        <taxon>Autobranchia</taxon>
        <taxon>Heteroconchia</taxon>
        <taxon>Euheterodonta</taxon>
        <taxon>Imparidentia</taxon>
        <taxon>Neoheterodontei</taxon>
        <taxon>Myida</taxon>
        <taxon>Dreissenoidea</taxon>
        <taxon>Dreissenidae</taxon>
        <taxon>Dreissena</taxon>
    </lineage>
</organism>
<reference evidence="1" key="1">
    <citation type="journal article" date="2019" name="bioRxiv">
        <title>The Genome of the Zebra Mussel, Dreissena polymorpha: A Resource for Invasive Species Research.</title>
        <authorList>
            <person name="McCartney M.A."/>
            <person name="Auch B."/>
            <person name="Kono T."/>
            <person name="Mallez S."/>
            <person name="Zhang Y."/>
            <person name="Obille A."/>
            <person name="Becker A."/>
            <person name="Abrahante J.E."/>
            <person name="Garbe J."/>
            <person name="Badalamenti J.P."/>
            <person name="Herman A."/>
            <person name="Mangelson H."/>
            <person name="Liachko I."/>
            <person name="Sullivan S."/>
            <person name="Sone E.D."/>
            <person name="Koren S."/>
            <person name="Silverstein K.A.T."/>
            <person name="Beckman K.B."/>
            <person name="Gohl D.M."/>
        </authorList>
    </citation>
    <scope>NUCLEOTIDE SEQUENCE</scope>
    <source>
        <strain evidence="1">Duluth1</strain>
        <tissue evidence="1">Whole animal</tissue>
    </source>
</reference>
<dbReference type="AlphaFoldDB" id="A0A9D4S3F6"/>
<reference evidence="1" key="2">
    <citation type="submission" date="2020-11" db="EMBL/GenBank/DDBJ databases">
        <authorList>
            <person name="McCartney M.A."/>
            <person name="Auch B."/>
            <person name="Kono T."/>
            <person name="Mallez S."/>
            <person name="Becker A."/>
            <person name="Gohl D.M."/>
            <person name="Silverstein K.A.T."/>
            <person name="Koren S."/>
            <person name="Bechman K.B."/>
            <person name="Herman A."/>
            <person name="Abrahante J.E."/>
            <person name="Garbe J."/>
        </authorList>
    </citation>
    <scope>NUCLEOTIDE SEQUENCE</scope>
    <source>
        <strain evidence="1">Duluth1</strain>
        <tissue evidence="1">Whole animal</tissue>
    </source>
</reference>
<gene>
    <name evidence="1" type="ORF">DPMN_015223</name>
</gene>
<sequence length="55" mass="6238">MTIYDCTLQNCKPCIGMNDDFQMRIPLFDGFFEKHALGVSPNHQNGLHASAFYLS</sequence>
<dbReference type="Proteomes" id="UP000828390">
    <property type="component" value="Unassembled WGS sequence"/>
</dbReference>
<name>A0A9D4S3F6_DREPO</name>
<proteinExistence type="predicted"/>
<keyword evidence="2" id="KW-1185">Reference proteome</keyword>
<dbReference type="EMBL" id="JAIWYP010000001">
    <property type="protein sequence ID" value="KAH3891134.1"/>
    <property type="molecule type" value="Genomic_DNA"/>
</dbReference>
<evidence type="ECO:0000313" key="2">
    <source>
        <dbReference type="Proteomes" id="UP000828390"/>
    </source>
</evidence>
<evidence type="ECO:0000313" key="1">
    <source>
        <dbReference type="EMBL" id="KAH3891134.1"/>
    </source>
</evidence>
<protein>
    <submittedName>
        <fullName evidence="1">Uncharacterized protein</fullName>
    </submittedName>
</protein>